<proteinExistence type="predicted"/>
<evidence type="ECO:0000313" key="2">
    <source>
        <dbReference type="EMBL" id="GIY78885.1"/>
    </source>
</evidence>
<sequence>MPLNEAAKSDRIERESALFRPGRLNESDHGSDVPETYAPNNDRQQPVPQQALSPATASGNQHDQSVLNIDANAKDSFGKVLFILKEFITVYNSSEALKIFTIDLKIVQQILRSIKTPEGVLKLLDPVLINGRVDYWAKKSVTGTQIASCPKCMI</sequence>
<evidence type="ECO:0000313" key="3">
    <source>
        <dbReference type="Proteomes" id="UP001054945"/>
    </source>
</evidence>
<evidence type="ECO:0000256" key="1">
    <source>
        <dbReference type="SAM" id="MobiDB-lite"/>
    </source>
</evidence>
<dbReference type="EMBL" id="BPLR01015814">
    <property type="protein sequence ID" value="GIY78885.1"/>
    <property type="molecule type" value="Genomic_DNA"/>
</dbReference>
<feature type="region of interest" description="Disordered" evidence="1">
    <location>
        <begin position="1"/>
        <end position="63"/>
    </location>
</feature>
<feature type="compositionally biased region" description="Polar residues" evidence="1">
    <location>
        <begin position="38"/>
        <end position="63"/>
    </location>
</feature>
<dbReference type="AlphaFoldDB" id="A0AAV4WC61"/>
<protein>
    <submittedName>
        <fullName evidence="2">Uncharacterized protein</fullName>
    </submittedName>
</protein>
<name>A0AAV4WC61_CAEEX</name>
<feature type="compositionally biased region" description="Basic and acidic residues" evidence="1">
    <location>
        <begin position="7"/>
        <end position="32"/>
    </location>
</feature>
<gene>
    <name evidence="2" type="ORF">CEXT_649501</name>
</gene>
<comment type="caution">
    <text evidence="2">The sequence shown here is derived from an EMBL/GenBank/DDBJ whole genome shotgun (WGS) entry which is preliminary data.</text>
</comment>
<accession>A0AAV4WC61</accession>
<reference evidence="2 3" key="1">
    <citation type="submission" date="2021-06" db="EMBL/GenBank/DDBJ databases">
        <title>Caerostris extrusa draft genome.</title>
        <authorList>
            <person name="Kono N."/>
            <person name="Arakawa K."/>
        </authorList>
    </citation>
    <scope>NUCLEOTIDE SEQUENCE [LARGE SCALE GENOMIC DNA]</scope>
</reference>
<keyword evidence="3" id="KW-1185">Reference proteome</keyword>
<organism evidence="2 3">
    <name type="scientific">Caerostris extrusa</name>
    <name type="common">Bark spider</name>
    <name type="synonym">Caerostris bankana</name>
    <dbReference type="NCBI Taxonomy" id="172846"/>
    <lineage>
        <taxon>Eukaryota</taxon>
        <taxon>Metazoa</taxon>
        <taxon>Ecdysozoa</taxon>
        <taxon>Arthropoda</taxon>
        <taxon>Chelicerata</taxon>
        <taxon>Arachnida</taxon>
        <taxon>Araneae</taxon>
        <taxon>Araneomorphae</taxon>
        <taxon>Entelegynae</taxon>
        <taxon>Araneoidea</taxon>
        <taxon>Araneidae</taxon>
        <taxon>Caerostris</taxon>
    </lineage>
</organism>
<dbReference type="Proteomes" id="UP001054945">
    <property type="component" value="Unassembled WGS sequence"/>
</dbReference>